<keyword evidence="2" id="KW-1185">Reference proteome</keyword>
<comment type="caution">
    <text evidence="1">The sequence shown here is derived from an EMBL/GenBank/DDBJ whole genome shotgun (WGS) entry which is preliminary data.</text>
</comment>
<evidence type="ECO:0000313" key="1">
    <source>
        <dbReference type="EMBL" id="KAG6646879.1"/>
    </source>
</evidence>
<dbReference type="Proteomes" id="UP000811609">
    <property type="component" value="Chromosome 7"/>
</dbReference>
<gene>
    <name evidence="1" type="ORF">CIPAW_07G038900</name>
</gene>
<sequence>MSHRQINIGIVHTFSLSRRVFSLTHNSNNKWSRAGTCSFCRNLTALMEQKCFLYYLQ</sequence>
<dbReference type="AlphaFoldDB" id="A0A8T1PQU6"/>
<dbReference type="EMBL" id="CM031815">
    <property type="protein sequence ID" value="KAG6646879.1"/>
    <property type="molecule type" value="Genomic_DNA"/>
</dbReference>
<evidence type="ECO:0000313" key="2">
    <source>
        <dbReference type="Proteomes" id="UP000811609"/>
    </source>
</evidence>
<proteinExistence type="predicted"/>
<reference evidence="1" key="1">
    <citation type="submission" date="2020-12" db="EMBL/GenBank/DDBJ databases">
        <title>WGS assembly of Carya illinoinensis cv. Pawnee.</title>
        <authorList>
            <person name="Platts A."/>
            <person name="Shu S."/>
            <person name="Wright S."/>
            <person name="Barry K."/>
            <person name="Edger P."/>
            <person name="Pires J.C."/>
            <person name="Schmutz J."/>
        </authorList>
    </citation>
    <scope>NUCLEOTIDE SEQUENCE</scope>
    <source>
        <tissue evidence="1">Leaf</tissue>
    </source>
</reference>
<protein>
    <submittedName>
        <fullName evidence="1">Uncharacterized protein</fullName>
    </submittedName>
</protein>
<organism evidence="1 2">
    <name type="scientific">Carya illinoinensis</name>
    <name type="common">Pecan</name>
    <dbReference type="NCBI Taxonomy" id="32201"/>
    <lineage>
        <taxon>Eukaryota</taxon>
        <taxon>Viridiplantae</taxon>
        <taxon>Streptophyta</taxon>
        <taxon>Embryophyta</taxon>
        <taxon>Tracheophyta</taxon>
        <taxon>Spermatophyta</taxon>
        <taxon>Magnoliopsida</taxon>
        <taxon>eudicotyledons</taxon>
        <taxon>Gunneridae</taxon>
        <taxon>Pentapetalae</taxon>
        <taxon>rosids</taxon>
        <taxon>fabids</taxon>
        <taxon>Fagales</taxon>
        <taxon>Juglandaceae</taxon>
        <taxon>Carya</taxon>
    </lineage>
</organism>
<name>A0A8T1PQU6_CARIL</name>
<accession>A0A8T1PQU6</accession>